<protein>
    <submittedName>
        <fullName evidence="1">Ribosome biogenesis protein WDR12 -like protein</fullName>
    </submittedName>
</protein>
<dbReference type="AlphaFoldDB" id="A0A7T8KGV8"/>
<evidence type="ECO:0000313" key="1">
    <source>
        <dbReference type="EMBL" id="QQP55707.1"/>
    </source>
</evidence>
<accession>A0A7T8KGV8</accession>
<evidence type="ECO:0000313" key="2">
    <source>
        <dbReference type="Proteomes" id="UP000595437"/>
    </source>
</evidence>
<dbReference type="Proteomes" id="UP000595437">
    <property type="component" value="Chromosome 1"/>
</dbReference>
<name>A0A7T8KGV8_CALRO</name>
<reference evidence="2" key="1">
    <citation type="submission" date="2021-01" db="EMBL/GenBank/DDBJ databases">
        <title>Caligus Genome Assembly.</title>
        <authorList>
            <person name="Gallardo-Escarate C."/>
        </authorList>
    </citation>
    <scope>NUCLEOTIDE SEQUENCE [LARGE SCALE GENOMIC DNA]</scope>
</reference>
<sequence length="114" mass="12770">MRCKSAENNGGCVAASIVYAYESIRRGCENRVVLVGDVEEGFVAHELRAHSRYSDIPIFDGVIHEAERSVLGSEPNARADMASLCPERVSCGVTLWGEDVLRFWHLRVHLEFHL</sequence>
<proteinExistence type="predicted"/>
<organism evidence="1 2">
    <name type="scientific">Caligus rogercresseyi</name>
    <name type="common">Sea louse</name>
    <dbReference type="NCBI Taxonomy" id="217165"/>
    <lineage>
        <taxon>Eukaryota</taxon>
        <taxon>Metazoa</taxon>
        <taxon>Ecdysozoa</taxon>
        <taxon>Arthropoda</taxon>
        <taxon>Crustacea</taxon>
        <taxon>Multicrustacea</taxon>
        <taxon>Hexanauplia</taxon>
        <taxon>Copepoda</taxon>
        <taxon>Siphonostomatoida</taxon>
        <taxon>Caligidae</taxon>
        <taxon>Caligus</taxon>
    </lineage>
</organism>
<keyword evidence="2" id="KW-1185">Reference proteome</keyword>
<dbReference type="EMBL" id="CP045890">
    <property type="protein sequence ID" value="QQP55707.1"/>
    <property type="molecule type" value="Genomic_DNA"/>
</dbReference>
<gene>
    <name evidence="1" type="ORF">FKW44_000138</name>
</gene>